<name>A0AAP8MGC2_9GAMM</name>
<dbReference type="GO" id="GO:0005886">
    <property type="term" value="C:plasma membrane"/>
    <property type="evidence" value="ECO:0007669"/>
    <property type="project" value="TreeGrafter"/>
</dbReference>
<comment type="caution">
    <text evidence="2">The sequence shown here is derived from an EMBL/GenBank/DDBJ whole genome shotgun (WGS) entry which is preliminary data.</text>
</comment>
<proteinExistence type="predicted"/>
<dbReference type="PANTHER" id="PTHR38684:SF1">
    <property type="entry name" value="PROTEIN AMPE"/>
    <property type="match status" value="1"/>
</dbReference>
<evidence type="ECO:0000313" key="2">
    <source>
        <dbReference type="EMBL" id="PLW87174.1"/>
    </source>
</evidence>
<organism evidence="2 3">
    <name type="scientific">Halioglobus japonicus</name>
    <dbReference type="NCBI Taxonomy" id="930805"/>
    <lineage>
        <taxon>Bacteria</taxon>
        <taxon>Pseudomonadati</taxon>
        <taxon>Pseudomonadota</taxon>
        <taxon>Gammaproteobacteria</taxon>
        <taxon>Cellvibrionales</taxon>
        <taxon>Halieaceae</taxon>
        <taxon>Halioglobus</taxon>
    </lineage>
</organism>
<dbReference type="Proteomes" id="UP000235162">
    <property type="component" value="Unassembled WGS sequence"/>
</dbReference>
<feature type="transmembrane region" description="Helical" evidence="1">
    <location>
        <begin position="67"/>
        <end position="85"/>
    </location>
</feature>
<dbReference type="EMBL" id="PKUR01000001">
    <property type="protein sequence ID" value="PLW87174.1"/>
    <property type="molecule type" value="Genomic_DNA"/>
</dbReference>
<dbReference type="InterPro" id="IPR052966">
    <property type="entry name" value="Beta-lactamase_Reg"/>
</dbReference>
<dbReference type="RefSeq" id="WP_084200722.1">
    <property type="nucleotide sequence ID" value="NZ_BMYL01000001.1"/>
</dbReference>
<dbReference type="PANTHER" id="PTHR38684">
    <property type="entry name" value="PROTEIN AMPE"/>
    <property type="match status" value="1"/>
</dbReference>
<sequence length="279" mass="30812">MTFLALILALVLSLVWPYRQLLHHDAWFRQLGERLAGWGLTETLGLVVQVGLPVTILSLLLDVLRGVLFGLPWIAAASVVFLYALGRGNTGQAAEQYRSQCRRGDFEAAWHTAMENDPQNFAERDSPQAVGDVHMAVQRNLLLQSLRGWFGVLFYFVLLGPAAALAYRLLDLGCSSAQHRSWMTIVDWIPSRLAALSFTVMGNFVESIDECYAGFRHPRQSARDLLLSVGRAAVGHDKSATPEDGFGDYAARQNEDLSALVQRAAVCWIVVISLWALAG</sequence>
<dbReference type="GO" id="GO:0046677">
    <property type="term" value="P:response to antibiotic"/>
    <property type="evidence" value="ECO:0007669"/>
    <property type="project" value="TreeGrafter"/>
</dbReference>
<accession>A0AAP8MGC2</accession>
<dbReference type="AlphaFoldDB" id="A0AAP8MGC2"/>
<dbReference type="Pfam" id="PF17113">
    <property type="entry name" value="AmpE"/>
    <property type="match status" value="1"/>
</dbReference>
<feature type="transmembrane region" description="Helical" evidence="1">
    <location>
        <begin position="260"/>
        <end position="278"/>
    </location>
</feature>
<feature type="transmembrane region" description="Helical" evidence="1">
    <location>
        <begin position="149"/>
        <end position="170"/>
    </location>
</feature>
<evidence type="ECO:0000313" key="3">
    <source>
        <dbReference type="Proteomes" id="UP000235162"/>
    </source>
</evidence>
<evidence type="ECO:0008006" key="4">
    <source>
        <dbReference type="Google" id="ProtNLM"/>
    </source>
</evidence>
<keyword evidence="1" id="KW-0472">Membrane</keyword>
<dbReference type="InterPro" id="IPR031347">
    <property type="entry name" value="AmpE"/>
</dbReference>
<dbReference type="KEGG" id="hja:BST95_17385"/>
<evidence type="ECO:0000256" key="1">
    <source>
        <dbReference type="SAM" id="Phobius"/>
    </source>
</evidence>
<reference evidence="2 3" key="1">
    <citation type="submission" date="2018-01" db="EMBL/GenBank/DDBJ databases">
        <title>The draft genome sequence of Halioglobus japonicus S1-36.</title>
        <authorList>
            <person name="Du Z.-J."/>
            <person name="Shi M.-J."/>
        </authorList>
    </citation>
    <scope>NUCLEOTIDE SEQUENCE [LARGE SCALE GENOMIC DNA]</scope>
    <source>
        <strain evidence="2 3">S1-36</strain>
    </source>
</reference>
<feature type="transmembrane region" description="Helical" evidence="1">
    <location>
        <begin position="41"/>
        <end position="60"/>
    </location>
</feature>
<keyword evidence="1" id="KW-0812">Transmembrane</keyword>
<gene>
    <name evidence="2" type="ORF">C0029_00830</name>
</gene>
<protein>
    <recommendedName>
        <fullName evidence="4">Regulatory signaling modulator protein AmpE</fullName>
    </recommendedName>
</protein>
<keyword evidence="1" id="KW-1133">Transmembrane helix</keyword>
<keyword evidence="3" id="KW-1185">Reference proteome</keyword>